<dbReference type="Proteomes" id="UP001642484">
    <property type="component" value="Unassembled WGS sequence"/>
</dbReference>
<gene>
    <name evidence="3" type="ORF">CCMP2556_LOCUS6331</name>
</gene>
<dbReference type="EMBL" id="CAXAMN010002769">
    <property type="protein sequence ID" value="CAK9001146.1"/>
    <property type="molecule type" value="Genomic_DNA"/>
</dbReference>
<organism evidence="3 4">
    <name type="scientific">Durusdinium trenchii</name>
    <dbReference type="NCBI Taxonomy" id="1381693"/>
    <lineage>
        <taxon>Eukaryota</taxon>
        <taxon>Sar</taxon>
        <taxon>Alveolata</taxon>
        <taxon>Dinophyceae</taxon>
        <taxon>Suessiales</taxon>
        <taxon>Symbiodiniaceae</taxon>
        <taxon>Durusdinium</taxon>
    </lineage>
</organism>
<name>A0ABP0IEX2_9DINO</name>
<protein>
    <recommendedName>
        <fullName evidence="2">Branched-chain alpha-ketoacid dehydrogenase kinase/Pyruvate dehydrogenase kinase N-terminal domain-containing protein</fullName>
    </recommendedName>
</protein>
<evidence type="ECO:0000313" key="3">
    <source>
        <dbReference type="EMBL" id="CAK9001146.1"/>
    </source>
</evidence>
<comment type="caution">
    <text evidence="3">The sequence shown here is derived from an EMBL/GenBank/DDBJ whole genome shotgun (WGS) entry which is preliminary data.</text>
</comment>
<feature type="domain" description="Branched-chain alpha-ketoacid dehydrogenase kinase/Pyruvate dehydrogenase kinase N-terminal" evidence="2">
    <location>
        <begin position="61"/>
        <end position="145"/>
    </location>
</feature>
<proteinExistence type="predicted"/>
<keyword evidence="4" id="KW-1185">Reference proteome</keyword>
<reference evidence="3 4" key="1">
    <citation type="submission" date="2024-02" db="EMBL/GenBank/DDBJ databases">
        <authorList>
            <person name="Chen Y."/>
            <person name="Shah S."/>
            <person name="Dougan E. K."/>
            <person name="Thang M."/>
            <person name="Chan C."/>
        </authorList>
    </citation>
    <scope>NUCLEOTIDE SEQUENCE [LARGE SCALE GENOMIC DNA]</scope>
</reference>
<accession>A0ABP0IEX2</accession>
<evidence type="ECO:0000256" key="1">
    <source>
        <dbReference type="SAM" id="MobiDB-lite"/>
    </source>
</evidence>
<dbReference type="InterPro" id="IPR036784">
    <property type="entry name" value="AK/P_DHK_N_sf"/>
</dbReference>
<sequence>MRAVPRAARAVLNALRQPPGRFLRRFAVEVELGGPADVAAFAALEPHPRSVQYLTSTVDPVEISRFLQTEMPIRYAERIRSLEHVPHWKEVRNLVEVHQIHTQSFEAFRKADLPSFAQVSHEAILREQVVVELLAKSVHQLRREFGETIKEEFVQNHGATKSPWAIRRSNPALQEQVPGRFSAESHRLPSPAEPFLSLPSRAGAWDH</sequence>
<dbReference type="InterPro" id="IPR018955">
    <property type="entry name" value="BCDHK/PDK_N"/>
</dbReference>
<evidence type="ECO:0000259" key="2">
    <source>
        <dbReference type="Pfam" id="PF10436"/>
    </source>
</evidence>
<dbReference type="SUPFAM" id="SSF69012">
    <property type="entry name" value="alpha-ketoacid dehydrogenase kinase, N-terminal domain"/>
    <property type="match status" value="1"/>
</dbReference>
<dbReference type="Pfam" id="PF10436">
    <property type="entry name" value="BCDHK_Adom3"/>
    <property type="match status" value="1"/>
</dbReference>
<dbReference type="Gene3D" id="1.20.140.20">
    <property type="entry name" value="Alpha-ketoacid/pyruvate dehydrogenase kinase, N-terminal domain"/>
    <property type="match status" value="1"/>
</dbReference>
<feature type="region of interest" description="Disordered" evidence="1">
    <location>
        <begin position="180"/>
        <end position="207"/>
    </location>
</feature>
<evidence type="ECO:0000313" key="4">
    <source>
        <dbReference type="Proteomes" id="UP001642484"/>
    </source>
</evidence>